<accession>A0AAN7TBJ0</accession>
<evidence type="ECO:0000313" key="3">
    <source>
        <dbReference type="Proteomes" id="UP001310890"/>
    </source>
</evidence>
<dbReference type="EMBL" id="JAVRRL010000058">
    <property type="protein sequence ID" value="KAK5109793.1"/>
    <property type="molecule type" value="Genomic_DNA"/>
</dbReference>
<name>A0AAN7TBJ0_9PEZI</name>
<sequence length="139" mass="14283">MRTFSLLSALVASATFATADPTFTKTIAFSEVTQTASSTPDCGPKTPVAADASCPPGCHLTPLTYGAAIPVYACNPIAAPTSLIARPIVAHMSCQTDNDEITKVVTPAYGHTWTTCATVAEGGATKYVSAVTLSVETQV</sequence>
<protein>
    <submittedName>
        <fullName evidence="2">Uncharacterized protein</fullName>
    </submittedName>
</protein>
<comment type="caution">
    <text evidence="2">The sequence shown here is derived from an EMBL/GenBank/DDBJ whole genome shotgun (WGS) entry which is preliminary data.</text>
</comment>
<dbReference type="Proteomes" id="UP001310890">
    <property type="component" value="Unassembled WGS sequence"/>
</dbReference>
<evidence type="ECO:0000256" key="1">
    <source>
        <dbReference type="SAM" id="SignalP"/>
    </source>
</evidence>
<keyword evidence="1" id="KW-0732">Signal</keyword>
<feature type="signal peptide" evidence="1">
    <location>
        <begin position="1"/>
        <end position="19"/>
    </location>
</feature>
<feature type="chain" id="PRO_5042833184" evidence="1">
    <location>
        <begin position="20"/>
        <end position="139"/>
    </location>
</feature>
<evidence type="ECO:0000313" key="2">
    <source>
        <dbReference type="EMBL" id="KAK5109793.1"/>
    </source>
</evidence>
<organism evidence="2 3">
    <name type="scientific">Meristemomyces frigidus</name>
    <dbReference type="NCBI Taxonomy" id="1508187"/>
    <lineage>
        <taxon>Eukaryota</taxon>
        <taxon>Fungi</taxon>
        <taxon>Dikarya</taxon>
        <taxon>Ascomycota</taxon>
        <taxon>Pezizomycotina</taxon>
        <taxon>Dothideomycetes</taxon>
        <taxon>Dothideomycetidae</taxon>
        <taxon>Mycosphaerellales</taxon>
        <taxon>Teratosphaeriaceae</taxon>
        <taxon>Meristemomyces</taxon>
    </lineage>
</organism>
<proteinExistence type="predicted"/>
<gene>
    <name evidence="2" type="ORF">LTR62_006526</name>
</gene>
<reference evidence="2" key="1">
    <citation type="submission" date="2023-08" db="EMBL/GenBank/DDBJ databases">
        <title>Black Yeasts Isolated from many extreme environments.</title>
        <authorList>
            <person name="Coleine C."/>
            <person name="Stajich J.E."/>
            <person name="Selbmann L."/>
        </authorList>
    </citation>
    <scope>NUCLEOTIDE SEQUENCE</scope>
    <source>
        <strain evidence="2">CCFEE 5401</strain>
    </source>
</reference>
<dbReference type="AlphaFoldDB" id="A0AAN7TBJ0"/>